<keyword evidence="3" id="KW-1134">Transmembrane beta strand</keyword>
<evidence type="ECO:0000313" key="9">
    <source>
        <dbReference type="Proteomes" id="UP000220251"/>
    </source>
</evidence>
<dbReference type="GO" id="GO:0009279">
    <property type="term" value="C:cell outer membrane"/>
    <property type="evidence" value="ECO:0007669"/>
    <property type="project" value="UniProtKB-SubCell"/>
</dbReference>
<proteinExistence type="inferred from homology"/>
<evidence type="ECO:0000256" key="3">
    <source>
        <dbReference type="ARBA" id="ARBA00022452"/>
    </source>
</evidence>
<keyword evidence="9" id="KW-1185">Reference proteome</keyword>
<keyword evidence="6" id="KW-0472">Membrane</keyword>
<keyword evidence="7" id="KW-0998">Cell outer membrane</keyword>
<comment type="similarity">
    <text evidence="2">Belongs to the OmpP1/FadL family.</text>
</comment>
<dbReference type="OrthoDB" id="19849at2"/>
<evidence type="ECO:0000256" key="2">
    <source>
        <dbReference type="ARBA" id="ARBA00008163"/>
    </source>
</evidence>
<dbReference type="InterPro" id="IPR005017">
    <property type="entry name" value="OMPP1/FadL/TodX"/>
</dbReference>
<reference evidence="9" key="1">
    <citation type="submission" date="2015-06" db="EMBL/GenBank/DDBJ databases">
        <authorList>
            <person name="Bertelli C."/>
        </authorList>
    </citation>
    <scope>NUCLEOTIDE SEQUENCE [LARGE SCALE GENOMIC DNA]</scope>
    <source>
        <strain evidence="9">CRIB-30</strain>
    </source>
</reference>
<gene>
    <name evidence="8" type="ORF">ELAC_1173</name>
</gene>
<keyword evidence="5" id="KW-0732">Signal</keyword>
<dbReference type="EMBL" id="CWGJ01000012">
    <property type="protein sequence ID" value="CRX38515.1"/>
    <property type="molecule type" value="Genomic_DNA"/>
</dbReference>
<dbReference type="GO" id="GO:0015483">
    <property type="term" value="F:long-chain fatty acid transporting porin activity"/>
    <property type="evidence" value="ECO:0007669"/>
    <property type="project" value="TreeGrafter"/>
</dbReference>
<dbReference type="Gene3D" id="2.40.160.60">
    <property type="entry name" value="Outer membrane protein transport protein (OMPP1/FadL/TodX)"/>
    <property type="match status" value="1"/>
</dbReference>
<organism evidence="8 9">
    <name type="scientific">Estrella lausannensis</name>
    <dbReference type="NCBI Taxonomy" id="483423"/>
    <lineage>
        <taxon>Bacteria</taxon>
        <taxon>Pseudomonadati</taxon>
        <taxon>Chlamydiota</taxon>
        <taxon>Chlamydiia</taxon>
        <taxon>Parachlamydiales</taxon>
        <taxon>Candidatus Criblamydiaceae</taxon>
        <taxon>Estrella</taxon>
    </lineage>
</organism>
<dbReference type="PANTHER" id="PTHR35093">
    <property type="entry name" value="OUTER MEMBRANE PROTEIN NMB0088-RELATED"/>
    <property type="match status" value="1"/>
</dbReference>
<accession>A0A0H5E5K4</accession>
<comment type="subcellular location">
    <subcellularLocation>
        <location evidence="1">Cell outer membrane</location>
        <topology evidence="1">Multi-pass membrane protein</topology>
    </subcellularLocation>
</comment>
<dbReference type="AlphaFoldDB" id="A0A0H5E5K4"/>
<evidence type="ECO:0000256" key="7">
    <source>
        <dbReference type="ARBA" id="ARBA00023237"/>
    </source>
</evidence>
<name>A0A0H5E5K4_9BACT</name>
<evidence type="ECO:0008006" key="10">
    <source>
        <dbReference type="Google" id="ProtNLM"/>
    </source>
</evidence>
<protein>
    <recommendedName>
        <fullName evidence="10">Long-chain fatty acid transport protein</fullName>
    </recommendedName>
</protein>
<evidence type="ECO:0000313" key="8">
    <source>
        <dbReference type="EMBL" id="CRX38515.1"/>
    </source>
</evidence>
<dbReference type="Pfam" id="PF03349">
    <property type="entry name" value="Toluene_X"/>
    <property type="match status" value="1"/>
</dbReference>
<dbReference type="RefSeq" id="WP_098038373.1">
    <property type="nucleotide sequence ID" value="NZ_CWGJ01000012.1"/>
</dbReference>
<evidence type="ECO:0000256" key="5">
    <source>
        <dbReference type="ARBA" id="ARBA00022729"/>
    </source>
</evidence>
<keyword evidence="4" id="KW-0812">Transmembrane</keyword>
<evidence type="ECO:0000256" key="6">
    <source>
        <dbReference type="ARBA" id="ARBA00023136"/>
    </source>
</evidence>
<dbReference type="SUPFAM" id="SSF56935">
    <property type="entry name" value="Porins"/>
    <property type="match status" value="1"/>
</dbReference>
<sequence length="416" mass="46244">MTLPAQQSEALLAGVKTTGMAATSVSYPVDAFAGAYNPAAINLLPDRLDLGISWVQFYQRTNVHDNASVLNILYPDNPLNGSRNAAKTPNVYVPEFGINKHFCFDWCGKPIHLTTGLVSYNRNYLKTTYGKTITLFGTSKPGLEYIHQTVAPMLAVNFCEQHNIGVSLNINVQRIKLNGLQNFDNANSSSSPGNVTNRGYNWSTGVGVTLGYLWQPTDCFRVGASWTPKTSNPRFKKYKGFLADKGNFPTPMRFQAGLSYNIWSCLAVAFDYEYVKWQDVQHLKNHFLPNLFEAHLGDKGGAGLGFKNQHFYRFGVDYTLNECWDFRAGFRHANCVIPSSDTGPNLLTCDLVQNVLTLGTTYHINACNEISVLYAHGFEKKVKGKDSIPENQPFGGGEVDLKQSLNVWGVSWGMKF</sequence>
<evidence type="ECO:0000256" key="1">
    <source>
        <dbReference type="ARBA" id="ARBA00004571"/>
    </source>
</evidence>
<evidence type="ECO:0000256" key="4">
    <source>
        <dbReference type="ARBA" id="ARBA00022692"/>
    </source>
</evidence>
<dbReference type="PANTHER" id="PTHR35093:SF8">
    <property type="entry name" value="OUTER MEMBRANE PROTEIN NMB0088-RELATED"/>
    <property type="match status" value="1"/>
</dbReference>
<dbReference type="Proteomes" id="UP000220251">
    <property type="component" value="Unassembled WGS sequence"/>
</dbReference>